<proteinExistence type="predicted"/>
<evidence type="ECO:0000313" key="1">
    <source>
        <dbReference type="EMBL" id="KDR86082.1"/>
    </source>
</evidence>
<organism evidence="1 2">
    <name type="scientific">Galerina marginata (strain CBS 339.88)</name>
    <dbReference type="NCBI Taxonomy" id="685588"/>
    <lineage>
        <taxon>Eukaryota</taxon>
        <taxon>Fungi</taxon>
        <taxon>Dikarya</taxon>
        <taxon>Basidiomycota</taxon>
        <taxon>Agaricomycotina</taxon>
        <taxon>Agaricomycetes</taxon>
        <taxon>Agaricomycetidae</taxon>
        <taxon>Agaricales</taxon>
        <taxon>Agaricineae</taxon>
        <taxon>Strophariaceae</taxon>
        <taxon>Galerina</taxon>
    </lineage>
</organism>
<dbReference type="HOGENOM" id="CLU_2061639_0_0_1"/>
<accession>A0A067TUS2</accession>
<sequence>MRLLPYLPQANLQFSVPRPRPMSPHLVYISLCASIAIEKQAEFRRHSVIDSTIPERCFQELPGFLRQQRHREWLYKSQLWPSRRVQRSCRVEPYHFSCATCNCFLPVVGCPTARYEIWS</sequence>
<gene>
    <name evidence="1" type="ORF">GALMADRAFT_401685</name>
</gene>
<dbReference type="EMBL" id="KL142367">
    <property type="protein sequence ID" value="KDR86082.1"/>
    <property type="molecule type" value="Genomic_DNA"/>
</dbReference>
<name>A0A067TUS2_GALM3</name>
<reference evidence="2" key="1">
    <citation type="journal article" date="2014" name="Proc. Natl. Acad. Sci. U.S.A.">
        <title>Extensive sampling of basidiomycete genomes demonstrates inadequacy of the white-rot/brown-rot paradigm for wood decay fungi.</title>
        <authorList>
            <person name="Riley R."/>
            <person name="Salamov A.A."/>
            <person name="Brown D.W."/>
            <person name="Nagy L.G."/>
            <person name="Floudas D."/>
            <person name="Held B.W."/>
            <person name="Levasseur A."/>
            <person name="Lombard V."/>
            <person name="Morin E."/>
            <person name="Otillar R."/>
            <person name="Lindquist E.A."/>
            <person name="Sun H."/>
            <person name="LaButti K.M."/>
            <person name="Schmutz J."/>
            <person name="Jabbour D."/>
            <person name="Luo H."/>
            <person name="Baker S.E."/>
            <person name="Pisabarro A.G."/>
            <person name="Walton J.D."/>
            <person name="Blanchette R.A."/>
            <person name="Henrissat B."/>
            <person name="Martin F."/>
            <person name="Cullen D."/>
            <person name="Hibbett D.S."/>
            <person name="Grigoriev I.V."/>
        </authorList>
    </citation>
    <scope>NUCLEOTIDE SEQUENCE [LARGE SCALE GENOMIC DNA]</scope>
    <source>
        <strain evidence="2">CBS 339.88</strain>
    </source>
</reference>
<protein>
    <submittedName>
        <fullName evidence="1">Uncharacterized protein</fullName>
    </submittedName>
</protein>
<keyword evidence="2" id="KW-1185">Reference proteome</keyword>
<dbReference type="Proteomes" id="UP000027222">
    <property type="component" value="Unassembled WGS sequence"/>
</dbReference>
<dbReference type="AlphaFoldDB" id="A0A067TUS2"/>
<evidence type="ECO:0000313" key="2">
    <source>
        <dbReference type="Proteomes" id="UP000027222"/>
    </source>
</evidence>